<organism evidence="1 2">
    <name type="scientific">Vitreoscilla stercoraria</name>
    <dbReference type="NCBI Taxonomy" id="61"/>
    <lineage>
        <taxon>Bacteria</taxon>
        <taxon>Pseudomonadati</taxon>
        <taxon>Pseudomonadota</taxon>
        <taxon>Betaproteobacteria</taxon>
        <taxon>Neisseriales</taxon>
        <taxon>Neisseriaceae</taxon>
        <taxon>Vitreoscilla</taxon>
    </lineage>
</organism>
<dbReference type="RefSeq" id="WP_019959099.1">
    <property type="nucleotide sequence ID" value="NZ_CP091512.1"/>
</dbReference>
<evidence type="ECO:0000313" key="2">
    <source>
        <dbReference type="Proteomes" id="UP000832034"/>
    </source>
</evidence>
<gene>
    <name evidence="1" type="ORF">LVJ81_04865</name>
</gene>
<keyword evidence="2" id="KW-1185">Reference proteome</keyword>
<reference evidence="1" key="1">
    <citation type="submission" date="2021-12" db="EMBL/GenBank/DDBJ databases">
        <authorList>
            <person name="Veyrier F.J."/>
        </authorList>
    </citation>
    <scope>NUCLEOTIDE SEQUENCE</scope>
    <source>
        <strain evidence="1">SAG 1488-6</strain>
    </source>
</reference>
<name>A0ABY4ED33_VITST</name>
<dbReference type="EMBL" id="CP091512">
    <property type="protein sequence ID" value="UOO93362.1"/>
    <property type="molecule type" value="Genomic_DNA"/>
</dbReference>
<dbReference type="Proteomes" id="UP000832034">
    <property type="component" value="Chromosome"/>
</dbReference>
<evidence type="ECO:0000313" key="1">
    <source>
        <dbReference type="EMBL" id="UOO93362.1"/>
    </source>
</evidence>
<sequence>MKAFQEFIAKASAELIAESIKHGVSIGINTSFVNGSMALFINTPSKSVFTAEYRSEEDWYAALSLAKTSIQKTALEGIKVAA</sequence>
<protein>
    <submittedName>
        <fullName evidence="1">Uncharacterized protein</fullName>
    </submittedName>
</protein>
<proteinExistence type="predicted"/>
<reference evidence="1" key="2">
    <citation type="journal article" date="2022" name="Res Sq">
        <title>Evolution of multicellular longitudinally dividing oral cavity symbionts (Neisseriaceae).</title>
        <authorList>
            <person name="Nyongesa S."/>
            <person name="Weber P."/>
            <person name="Bernet E."/>
            <person name="Pullido F."/>
            <person name="Nieckarz M."/>
            <person name="Delaby M."/>
            <person name="Nieves C."/>
            <person name="Viehboeck T."/>
            <person name="Krause N."/>
            <person name="Rivera-Millot A."/>
            <person name="Nakamura A."/>
            <person name="Vischer N."/>
            <person name="VanNieuwenhze M."/>
            <person name="Brun Y."/>
            <person name="Cava F."/>
            <person name="Bulgheresi S."/>
            <person name="Veyrier F."/>
        </authorList>
    </citation>
    <scope>NUCLEOTIDE SEQUENCE</scope>
    <source>
        <strain evidence="1">SAG 1488-6</strain>
    </source>
</reference>
<accession>A0ABY4ED33</accession>